<proteinExistence type="predicted"/>
<gene>
    <name evidence="1" type="ORF">HID58_028253</name>
</gene>
<dbReference type="EMBL" id="JAGKQM010000008">
    <property type="protein sequence ID" value="KAH0913807.1"/>
    <property type="molecule type" value="Genomic_DNA"/>
</dbReference>
<dbReference type="Proteomes" id="UP000824890">
    <property type="component" value="Unassembled WGS sequence"/>
</dbReference>
<comment type="caution">
    <text evidence="1">The sequence shown here is derived from an EMBL/GenBank/DDBJ whole genome shotgun (WGS) entry which is preliminary data.</text>
</comment>
<organism evidence="1 2">
    <name type="scientific">Brassica napus</name>
    <name type="common">Rape</name>
    <dbReference type="NCBI Taxonomy" id="3708"/>
    <lineage>
        <taxon>Eukaryota</taxon>
        <taxon>Viridiplantae</taxon>
        <taxon>Streptophyta</taxon>
        <taxon>Embryophyta</taxon>
        <taxon>Tracheophyta</taxon>
        <taxon>Spermatophyta</taxon>
        <taxon>Magnoliopsida</taxon>
        <taxon>eudicotyledons</taxon>
        <taxon>Gunneridae</taxon>
        <taxon>Pentapetalae</taxon>
        <taxon>rosids</taxon>
        <taxon>malvids</taxon>
        <taxon>Brassicales</taxon>
        <taxon>Brassicaceae</taxon>
        <taxon>Brassiceae</taxon>
        <taxon>Brassica</taxon>
    </lineage>
</organism>
<name>A0ABQ8CAN8_BRANA</name>
<keyword evidence="2" id="KW-1185">Reference proteome</keyword>
<sequence>MVEQDELGFYISQTCPFQPKKFKSKMGGTGWPDNIGRVHDQYNPMWKCLFETLLTPTTSLILPRRV</sequence>
<evidence type="ECO:0000313" key="1">
    <source>
        <dbReference type="EMBL" id="KAH0913807.1"/>
    </source>
</evidence>
<reference evidence="1 2" key="1">
    <citation type="submission" date="2021-05" db="EMBL/GenBank/DDBJ databases">
        <title>Genome Assembly of Synthetic Allotetraploid Brassica napus Reveals Homoeologous Exchanges between Subgenomes.</title>
        <authorList>
            <person name="Davis J.T."/>
        </authorList>
    </citation>
    <scope>NUCLEOTIDE SEQUENCE [LARGE SCALE GENOMIC DNA]</scope>
    <source>
        <strain evidence="2">cv. Da-Ae</strain>
        <tissue evidence="1">Seedling</tissue>
    </source>
</reference>
<protein>
    <submittedName>
        <fullName evidence="1">Uncharacterized protein</fullName>
    </submittedName>
</protein>
<evidence type="ECO:0000313" key="2">
    <source>
        <dbReference type="Proteomes" id="UP000824890"/>
    </source>
</evidence>
<feature type="non-terminal residue" evidence="1">
    <location>
        <position position="66"/>
    </location>
</feature>
<accession>A0ABQ8CAN8</accession>